<sequence length="64" mass="7356">MDPEKWMKINLMFIAFWPDPSMIIPDIYLFVAMGKKQVRSSLSSSSYLCNIRLTLSTGERNIIG</sequence>
<evidence type="ECO:0000256" key="1">
    <source>
        <dbReference type="SAM" id="Phobius"/>
    </source>
</evidence>
<reference evidence="2 3" key="1">
    <citation type="journal article" date="2018" name="J. Allergy Clin. Immunol.">
        <title>High-quality assembly of Dermatophagoides pteronyssinus genome and transcriptome reveals a wide range of novel allergens.</title>
        <authorList>
            <person name="Liu X.Y."/>
            <person name="Yang K.Y."/>
            <person name="Wang M.Q."/>
            <person name="Kwok J.S."/>
            <person name="Zeng X."/>
            <person name="Yang Z."/>
            <person name="Xiao X.J."/>
            <person name="Lau C.P."/>
            <person name="Li Y."/>
            <person name="Huang Z.M."/>
            <person name="Ba J.G."/>
            <person name="Yim A.K."/>
            <person name="Ouyang C.Y."/>
            <person name="Ngai S.M."/>
            <person name="Chan T.F."/>
            <person name="Leung E.L."/>
            <person name="Liu L."/>
            <person name="Liu Z.G."/>
            <person name="Tsui S.K."/>
        </authorList>
    </citation>
    <scope>NUCLEOTIDE SEQUENCE [LARGE SCALE GENOMIC DNA]</scope>
    <source>
        <strain evidence="2">Derp</strain>
    </source>
</reference>
<evidence type="ECO:0000313" key="3">
    <source>
        <dbReference type="Proteomes" id="UP000887458"/>
    </source>
</evidence>
<reference evidence="2 3" key="2">
    <citation type="journal article" date="2022" name="Mol. Biol. Evol.">
        <title>Comparative Genomics Reveals Insights into the Divergent Evolution of Astigmatic Mites and Household Pest Adaptations.</title>
        <authorList>
            <person name="Xiong Q."/>
            <person name="Wan A.T."/>
            <person name="Liu X."/>
            <person name="Fung C.S."/>
            <person name="Xiao X."/>
            <person name="Malainual N."/>
            <person name="Hou J."/>
            <person name="Wang L."/>
            <person name="Wang M."/>
            <person name="Yang K.Y."/>
            <person name="Cui Y."/>
            <person name="Leung E.L."/>
            <person name="Nong W."/>
            <person name="Shin S.K."/>
            <person name="Au S.W."/>
            <person name="Jeong K.Y."/>
            <person name="Chew F.T."/>
            <person name="Hui J.H."/>
            <person name="Leung T.F."/>
            <person name="Tungtrongchitr A."/>
            <person name="Zhong N."/>
            <person name="Liu Z."/>
            <person name="Tsui S.K."/>
        </authorList>
    </citation>
    <scope>NUCLEOTIDE SEQUENCE [LARGE SCALE GENOMIC DNA]</scope>
    <source>
        <strain evidence="2">Derp</strain>
    </source>
</reference>
<keyword evidence="3" id="KW-1185">Reference proteome</keyword>
<accession>A0ABQ8JVJ9</accession>
<proteinExistence type="predicted"/>
<organism evidence="2 3">
    <name type="scientific">Dermatophagoides pteronyssinus</name>
    <name type="common">European house dust mite</name>
    <dbReference type="NCBI Taxonomy" id="6956"/>
    <lineage>
        <taxon>Eukaryota</taxon>
        <taxon>Metazoa</taxon>
        <taxon>Ecdysozoa</taxon>
        <taxon>Arthropoda</taxon>
        <taxon>Chelicerata</taxon>
        <taxon>Arachnida</taxon>
        <taxon>Acari</taxon>
        <taxon>Acariformes</taxon>
        <taxon>Sarcoptiformes</taxon>
        <taxon>Astigmata</taxon>
        <taxon>Psoroptidia</taxon>
        <taxon>Analgoidea</taxon>
        <taxon>Pyroglyphidae</taxon>
        <taxon>Dermatophagoidinae</taxon>
        <taxon>Dermatophagoides</taxon>
    </lineage>
</organism>
<keyword evidence="1" id="KW-1133">Transmembrane helix</keyword>
<comment type="caution">
    <text evidence="2">The sequence shown here is derived from an EMBL/GenBank/DDBJ whole genome shotgun (WGS) entry which is preliminary data.</text>
</comment>
<protein>
    <submittedName>
        <fullName evidence="2">Uncharacterized protein</fullName>
    </submittedName>
</protein>
<evidence type="ECO:0000313" key="2">
    <source>
        <dbReference type="EMBL" id="KAH9426635.1"/>
    </source>
</evidence>
<gene>
    <name evidence="2" type="ORF">DERP_002734</name>
</gene>
<dbReference type="Proteomes" id="UP000887458">
    <property type="component" value="Unassembled WGS sequence"/>
</dbReference>
<name>A0ABQ8JVJ9_DERPT</name>
<keyword evidence="1" id="KW-0812">Transmembrane</keyword>
<keyword evidence="1" id="KW-0472">Membrane</keyword>
<feature type="transmembrane region" description="Helical" evidence="1">
    <location>
        <begin position="12"/>
        <end position="31"/>
    </location>
</feature>
<dbReference type="EMBL" id="NJHN03000008">
    <property type="protein sequence ID" value="KAH9426635.1"/>
    <property type="molecule type" value="Genomic_DNA"/>
</dbReference>